<dbReference type="InterPro" id="IPR035094">
    <property type="entry name" value="EgtD"/>
</dbReference>
<proteinExistence type="predicted"/>
<dbReference type="Pfam" id="PF10017">
    <property type="entry name" value="Methyltransf_33"/>
    <property type="match status" value="1"/>
</dbReference>
<comment type="caution">
    <text evidence="4">The sequence shown here is derived from an EMBL/GenBank/DDBJ whole genome shotgun (WGS) entry which is preliminary data.</text>
</comment>
<dbReference type="PIRSF" id="PIRSF018005">
    <property type="entry name" value="UCP018005"/>
    <property type="match status" value="1"/>
</dbReference>
<gene>
    <name evidence="4" type="primary">egtD</name>
    <name evidence="4" type="ORF">GCM10022212_27140</name>
</gene>
<evidence type="ECO:0000259" key="3">
    <source>
        <dbReference type="Pfam" id="PF10017"/>
    </source>
</evidence>
<dbReference type="InterPro" id="IPR029063">
    <property type="entry name" value="SAM-dependent_MTases_sf"/>
</dbReference>
<dbReference type="PANTHER" id="PTHR43397:SF1">
    <property type="entry name" value="ERGOTHIONEINE BIOSYNTHESIS PROTEIN 1"/>
    <property type="match status" value="1"/>
</dbReference>
<dbReference type="InterPro" id="IPR051128">
    <property type="entry name" value="EgtD_Methyltrsf_superfamily"/>
</dbReference>
<dbReference type="InterPro" id="IPR019257">
    <property type="entry name" value="MeTrfase_dom"/>
</dbReference>
<keyword evidence="2" id="KW-0808">Transferase</keyword>
<dbReference type="SUPFAM" id="SSF53335">
    <property type="entry name" value="S-adenosyl-L-methionine-dependent methyltransferases"/>
    <property type="match status" value="1"/>
</dbReference>
<evidence type="ECO:0000256" key="2">
    <source>
        <dbReference type="ARBA" id="ARBA00022679"/>
    </source>
</evidence>
<organism evidence="4 5">
    <name type="scientific">Actimicrobium antarcticum</name>
    <dbReference type="NCBI Taxonomy" id="1051899"/>
    <lineage>
        <taxon>Bacteria</taxon>
        <taxon>Pseudomonadati</taxon>
        <taxon>Pseudomonadota</taxon>
        <taxon>Betaproteobacteria</taxon>
        <taxon>Burkholderiales</taxon>
        <taxon>Oxalobacteraceae</taxon>
        <taxon>Actimicrobium</taxon>
    </lineage>
</organism>
<evidence type="ECO:0000256" key="1">
    <source>
        <dbReference type="ARBA" id="ARBA00022603"/>
    </source>
</evidence>
<evidence type="ECO:0000313" key="4">
    <source>
        <dbReference type="EMBL" id="GAA4027618.1"/>
    </source>
</evidence>
<reference evidence="5" key="1">
    <citation type="journal article" date="2019" name="Int. J. Syst. Evol. Microbiol.">
        <title>The Global Catalogue of Microorganisms (GCM) 10K type strain sequencing project: providing services to taxonomists for standard genome sequencing and annotation.</title>
        <authorList>
            <consortium name="The Broad Institute Genomics Platform"/>
            <consortium name="The Broad Institute Genome Sequencing Center for Infectious Disease"/>
            <person name="Wu L."/>
            <person name="Ma J."/>
        </authorList>
    </citation>
    <scope>NUCLEOTIDE SEQUENCE [LARGE SCALE GENOMIC DNA]</scope>
    <source>
        <strain evidence="5">JCM 16673</strain>
    </source>
</reference>
<name>A0ABP7TKW6_9BURK</name>
<keyword evidence="5" id="KW-1185">Reference proteome</keyword>
<dbReference type="EMBL" id="BAAAZE010000010">
    <property type="protein sequence ID" value="GAA4027618.1"/>
    <property type="molecule type" value="Genomic_DNA"/>
</dbReference>
<feature type="domain" description="Histidine-specific methyltransferase SAM-dependent" evidence="3">
    <location>
        <begin position="16"/>
        <end position="314"/>
    </location>
</feature>
<dbReference type="Gene3D" id="3.40.50.150">
    <property type="entry name" value="Vaccinia Virus protein VP39"/>
    <property type="match status" value="1"/>
</dbReference>
<accession>A0ABP7TKW6</accession>
<dbReference type="Proteomes" id="UP001501353">
    <property type="component" value="Unassembled WGS sequence"/>
</dbReference>
<dbReference type="InterPro" id="IPR017804">
    <property type="entry name" value="MeTrfase_EgtD-like"/>
</dbReference>
<dbReference type="NCBIfam" id="TIGR03438">
    <property type="entry name" value="egtD_ergothio"/>
    <property type="match status" value="1"/>
</dbReference>
<protein>
    <submittedName>
        <fullName evidence="4">L-histidine N(Alpha)-methyltransferase</fullName>
    </submittedName>
</protein>
<dbReference type="PANTHER" id="PTHR43397">
    <property type="entry name" value="ERGOTHIONEINE BIOSYNTHESIS PROTEIN 1"/>
    <property type="match status" value="1"/>
</dbReference>
<keyword evidence="1" id="KW-0489">Methyltransferase</keyword>
<evidence type="ECO:0000313" key="5">
    <source>
        <dbReference type="Proteomes" id="UP001501353"/>
    </source>
</evidence>
<dbReference type="RefSeq" id="WP_344763896.1">
    <property type="nucleotide sequence ID" value="NZ_BAAAZE010000010.1"/>
</dbReference>
<sequence>MAQFIQRFHADKSAIRDELNVGLHAPQAMTSPKYLYDALGSKLFEAICELPEYYPTRTEAAIFAAYADEIATSVGTGRTLVDIGAGNCAKAARLFGVLQPAHYVPIDISVDFLRDSVDTLQQRFPAMEITALGVDFSAPFALPDNVGSAQRLFFYPGSSIGNFTPAEATDFLARLAQAGDNDGGLLISVDLIKETALLDAAYDDALGVTAAFNLNLLNHLNTVLEADFDVRSWKHIGFFNVEHSRIEMHLESRLLQTVHWRGGKRSFAAGERIHTENSYKYTIASFTALLERAGFKPQQVWTDPHGWFMVCHAKPISRPGGM</sequence>